<feature type="region of interest" description="Disordered" evidence="2">
    <location>
        <begin position="837"/>
        <end position="940"/>
    </location>
</feature>
<protein>
    <recommendedName>
        <fullName evidence="5">Flagellar associated protein</fullName>
    </recommendedName>
</protein>
<feature type="compositionally biased region" description="Gly residues" evidence="2">
    <location>
        <begin position="600"/>
        <end position="611"/>
    </location>
</feature>
<dbReference type="EMBL" id="CM008966">
    <property type="protein sequence ID" value="PNW83378.1"/>
    <property type="molecule type" value="Genomic_DNA"/>
</dbReference>
<proteinExistence type="predicted"/>
<evidence type="ECO:0000313" key="4">
    <source>
        <dbReference type="Proteomes" id="UP000006906"/>
    </source>
</evidence>
<feature type="region of interest" description="Disordered" evidence="2">
    <location>
        <begin position="410"/>
        <end position="432"/>
    </location>
</feature>
<dbReference type="OrthoDB" id="534860at2759"/>
<feature type="compositionally biased region" description="Acidic residues" evidence="2">
    <location>
        <begin position="284"/>
        <end position="311"/>
    </location>
</feature>
<dbReference type="Proteomes" id="UP000006906">
    <property type="component" value="Chromosome 5"/>
</dbReference>
<feature type="region of interest" description="Disordered" evidence="2">
    <location>
        <begin position="1293"/>
        <end position="1326"/>
    </location>
</feature>
<reference evidence="3 4" key="1">
    <citation type="journal article" date="2007" name="Science">
        <title>The Chlamydomonas genome reveals the evolution of key animal and plant functions.</title>
        <authorList>
            <person name="Merchant S.S."/>
            <person name="Prochnik S.E."/>
            <person name="Vallon O."/>
            <person name="Harris E.H."/>
            <person name="Karpowicz S.J."/>
            <person name="Witman G.B."/>
            <person name="Terry A."/>
            <person name="Salamov A."/>
            <person name="Fritz-Laylin L.K."/>
            <person name="Marechal-Drouard L."/>
            <person name="Marshall W.F."/>
            <person name="Qu L.H."/>
            <person name="Nelson D.R."/>
            <person name="Sanderfoot A.A."/>
            <person name="Spalding M.H."/>
            <person name="Kapitonov V.V."/>
            <person name="Ren Q."/>
            <person name="Ferris P."/>
            <person name="Lindquist E."/>
            <person name="Shapiro H."/>
            <person name="Lucas S.M."/>
            <person name="Grimwood J."/>
            <person name="Schmutz J."/>
            <person name="Cardol P."/>
            <person name="Cerutti H."/>
            <person name="Chanfreau G."/>
            <person name="Chen C.L."/>
            <person name="Cognat V."/>
            <person name="Croft M.T."/>
            <person name="Dent R."/>
            <person name="Dutcher S."/>
            <person name="Fernandez E."/>
            <person name="Fukuzawa H."/>
            <person name="Gonzalez-Ballester D."/>
            <person name="Gonzalez-Halphen D."/>
            <person name="Hallmann A."/>
            <person name="Hanikenne M."/>
            <person name="Hippler M."/>
            <person name="Inwood W."/>
            <person name="Jabbari K."/>
            <person name="Kalanon M."/>
            <person name="Kuras R."/>
            <person name="Lefebvre P.A."/>
            <person name="Lemaire S.D."/>
            <person name="Lobanov A.V."/>
            <person name="Lohr M."/>
            <person name="Manuell A."/>
            <person name="Meier I."/>
            <person name="Mets L."/>
            <person name="Mittag M."/>
            <person name="Mittelmeier T."/>
            <person name="Moroney J.V."/>
            <person name="Moseley J."/>
            <person name="Napoli C."/>
            <person name="Nedelcu A.M."/>
            <person name="Niyogi K."/>
            <person name="Novoselov S.V."/>
            <person name="Paulsen I.T."/>
            <person name="Pazour G."/>
            <person name="Purton S."/>
            <person name="Ral J.P."/>
            <person name="Riano-Pachon D.M."/>
            <person name="Riekhof W."/>
            <person name="Rymarquis L."/>
            <person name="Schroda M."/>
            <person name="Stern D."/>
            <person name="Umen J."/>
            <person name="Willows R."/>
            <person name="Wilson N."/>
            <person name="Zimmer S.L."/>
            <person name="Allmer J."/>
            <person name="Balk J."/>
            <person name="Bisova K."/>
            <person name="Chen C.J."/>
            <person name="Elias M."/>
            <person name="Gendler K."/>
            <person name="Hauser C."/>
            <person name="Lamb M.R."/>
            <person name="Ledford H."/>
            <person name="Long J.C."/>
            <person name="Minagawa J."/>
            <person name="Page M.D."/>
            <person name="Pan J."/>
            <person name="Pootakham W."/>
            <person name="Roje S."/>
            <person name="Rose A."/>
            <person name="Stahlberg E."/>
            <person name="Terauchi A.M."/>
            <person name="Yang P."/>
            <person name="Ball S."/>
            <person name="Bowler C."/>
            <person name="Dieckmann C.L."/>
            <person name="Gladyshev V.N."/>
            <person name="Green P."/>
            <person name="Jorgensen R."/>
            <person name="Mayfield S."/>
            <person name="Mueller-Roeber B."/>
            <person name="Rajamani S."/>
            <person name="Sayre R.T."/>
            <person name="Brokstein P."/>
            <person name="Dubchak I."/>
            <person name="Goodstein D."/>
            <person name="Hornick L."/>
            <person name="Huang Y.W."/>
            <person name="Jhaveri J."/>
            <person name="Luo Y."/>
            <person name="Martinez D."/>
            <person name="Ngau W.C."/>
            <person name="Otillar B."/>
            <person name="Poliakov A."/>
            <person name="Porter A."/>
            <person name="Szajkowski L."/>
            <person name="Werner G."/>
            <person name="Zhou K."/>
            <person name="Grigoriev I.V."/>
            <person name="Rokhsar D.S."/>
            <person name="Grossman A.R."/>
        </authorList>
    </citation>
    <scope>NUCLEOTIDE SEQUENCE [LARGE SCALE GENOMIC DNA]</scope>
    <source>
        <strain evidence="4">CC-503</strain>
    </source>
</reference>
<sequence length="1326" mass="135886">MDFAESWCSLLELFVSSAGLKLRMQLVDTVLFKSGRALGHFYTNRDGAVCRFSAHEITRSSIYQRLASLHNLDPSLNPYGYIAVAHYSTGVSRLLKRAELQAVMSVLSGPYEFGEAPPHLAAQHEGLFCLQSYLVPGRDLRYIAAYDLSEGPLCTVLGRRHSARYTHALDDPAPSLPLEALSDPDEPGFNGRPLSSQALARPTSAIDGRPLSGGGGGGGGGADGYGYGYGGGDSQGGAAVPRASLTAEELLVESQLVAMGLLEPRRAAREGRGVGAGGYGGIAEGDEEGGGEEGGEGGGDGEEEGEGEEEAGGSAPDGVRSSLPAPKRVKDDVAKVLQTISSFVERAHGQRIVGLVAEFVVAAGPGAPAGMGGALALTAVHAVQLDPRASRGRLGTFTERWGDYLEGLAPAPAPQAPARRNQAPSVLRGGDSSLVMTDRATGLLLRTSPAAGGGGGLGSAAAAAASSMSVSPYNGASLGVGGALSPYDRLSINAPPSPSGSLFSPGGAARGGGGAAVLAASPRLPGAPPSSPGGALTRIYSASPSAAHHRAVAAAGDYTGRPGSAPAAVVKVGRHVANSAHSSAANGHYTLRNAMSAARPGGGGNPTGTPGGPESYNLWLNREGAPTDSMSARLALEVEALRERLQRQTDIAVRAEVALQQLAVSSAREAGELRNQVEELRIEVGRLGEAKRNLGSEYERLRTERLGLQAGRSELGGEVDRLREQLAAERETLSRAVRDAGGREEGLEAQLRAAREEREEALGQLGGLRRRLEEEGEVVEALRGQLYDYKQLTAQLQAQVRRGRNNKQMLQSLGGLPSTMPSVVNMGATLPPGGAGALAGMGGGGGGGGGVRASTTKEADDSDAETDLAGPATAGAGGGGGDHTPTSGGGAGHHKATVSGSGVSARAGPQAINSRVPTAYAGSRPTTAASTSSGPNPFRDEFNAASAGLANPYRASTAAGIDLRGAAAVSATTITPRVTGGTAGKSGAPSAGGAAAAAAAPPPPLSTAELSAGAFSSLLGDVRRRRLGADATPLTIDRVASSRDLAAGGGAGGTGAVPLASPTGSVGATVTFTKDAAGGSGAGGGGSAATTSAPALGARKPNYDHIVAHDLFLLSWTREALTARMLECHGGAVKLLAEQETTLAEIFNFYAQLGQVVWLDNCLTMNERQFVKLACETGVLEASVEETREAFRKVSDKTEFGSEEAANHPLPFIYFEQFPEAVLRLAALRYEWRPPENLEDAEEELYFAAPPFMPPNPSRADDAADTPPRPPETTLLQIIKTYLRDDLLPRARRHKTAGSARARIKSAKRTAPQGLWVSGKSTTAGV</sequence>
<keyword evidence="4" id="KW-1185">Reference proteome</keyword>
<evidence type="ECO:0000256" key="1">
    <source>
        <dbReference type="SAM" id="Coils"/>
    </source>
</evidence>
<feature type="region of interest" description="Disordered" evidence="2">
    <location>
        <begin position="271"/>
        <end position="326"/>
    </location>
</feature>
<feature type="region of interest" description="Disordered" evidence="2">
    <location>
        <begin position="977"/>
        <end position="1005"/>
    </location>
</feature>
<keyword evidence="1" id="KW-0175">Coiled coil</keyword>
<accession>A0A2K3DS96</accession>
<dbReference type="ExpressionAtlas" id="A0A2K3DS96">
    <property type="expression patterns" value="baseline"/>
</dbReference>
<dbReference type="Gramene" id="PNW83378">
    <property type="protein sequence ID" value="PNW83378"/>
    <property type="gene ID" value="CHLRE_05g245701v5"/>
</dbReference>
<evidence type="ECO:0008006" key="5">
    <source>
        <dbReference type="Google" id="ProtNLM"/>
    </source>
</evidence>
<gene>
    <name evidence="3" type="ORF">CHLRE_05g245701v5</name>
</gene>
<evidence type="ECO:0000256" key="2">
    <source>
        <dbReference type="SAM" id="MobiDB-lite"/>
    </source>
</evidence>
<dbReference type="InParanoid" id="A0A2K3DS96"/>
<feature type="compositionally biased region" description="Polar residues" evidence="2">
    <location>
        <begin position="924"/>
        <end position="935"/>
    </location>
</feature>
<dbReference type="RefSeq" id="XP_042924647.1">
    <property type="nucleotide sequence ID" value="XM_043062502.1"/>
</dbReference>
<feature type="coiled-coil region" evidence="1">
    <location>
        <begin position="663"/>
        <end position="771"/>
    </location>
</feature>
<feature type="region of interest" description="Disordered" evidence="2">
    <location>
        <begin position="595"/>
        <end position="618"/>
    </location>
</feature>
<feature type="compositionally biased region" description="Basic residues" evidence="2">
    <location>
        <begin position="1293"/>
        <end position="1308"/>
    </location>
</feature>
<feature type="compositionally biased region" description="Gly residues" evidence="2">
    <location>
        <begin position="837"/>
        <end position="851"/>
    </location>
</feature>
<evidence type="ECO:0000313" key="3">
    <source>
        <dbReference type="EMBL" id="PNW83378.1"/>
    </source>
</evidence>
<name>A0A2K3DS96_CHLRE</name>
<dbReference type="KEGG" id="cre:CHLRE_05g245701v5"/>
<feature type="compositionally biased region" description="Low complexity" evidence="2">
    <location>
        <begin position="985"/>
        <end position="999"/>
    </location>
</feature>
<organism evidence="3 4">
    <name type="scientific">Chlamydomonas reinhardtii</name>
    <name type="common">Chlamydomonas smithii</name>
    <dbReference type="NCBI Taxonomy" id="3055"/>
    <lineage>
        <taxon>Eukaryota</taxon>
        <taxon>Viridiplantae</taxon>
        <taxon>Chlorophyta</taxon>
        <taxon>core chlorophytes</taxon>
        <taxon>Chlorophyceae</taxon>
        <taxon>CS clade</taxon>
        <taxon>Chlamydomonadales</taxon>
        <taxon>Chlamydomonadaceae</taxon>
        <taxon>Chlamydomonas</taxon>
    </lineage>
</organism>
<dbReference type="GeneID" id="5726475"/>
<feature type="compositionally biased region" description="Gly residues" evidence="2">
    <location>
        <begin position="875"/>
        <end position="891"/>
    </location>
</feature>
<feature type="region of interest" description="Disordered" evidence="2">
    <location>
        <begin position="1253"/>
        <end position="1272"/>
    </location>
</feature>
<feature type="compositionally biased region" description="Gly residues" evidence="2">
    <location>
        <begin position="273"/>
        <end position="283"/>
    </location>
</feature>
<feature type="region of interest" description="Disordered" evidence="2">
    <location>
        <begin position="173"/>
        <end position="217"/>
    </location>
</feature>